<reference evidence="11 12" key="1">
    <citation type="submission" date="2020-10" db="EMBL/GenBank/DDBJ databases">
        <title>Complete genome sequence of Paludibaculum fermentans P105T, a facultatively anaerobic acidobacterium capable of dissimilatory Fe(III) reduction.</title>
        <authorList>
            <person name="Dedysh S.N."/>
            <person name="Beletsky A.V."/>
            <person name="Kulichevskaya I.S."/>
            <person name="Mardanov A.V."/>
            <person name="Ravin N.V."/>
        </authorList>
    </citation>
    <scope>NUCLEOTIDE SEQUENCE [LARGE SCALE GENOMIC DNA]</scope>
    <source>
        <strain evidence="11 12">P105</strain>
    </source>
</reference>
<dbReference type="InterPro" id="IPR011990">
    <property type="entry name" value="TPR-like_helical_dom_sf"/>
</dbReference>
<feature type="coiled-coil region" evidence="8">
    <location>
        <begin position="677"/>
        <end position="713"/>
    </location>
</feature>
<dbReference type="Gene3D" id="1.25.40.10">
    <property type="entry name" value="Tetratricopeptide repeat domain"/>
    <property type="match status" value="3"/>
</dbReference>
<dbReference type="SUPFAM" id="SSF56112">
    <property type="entry name" value="Protein kinase-like (PK-like)"/>
    <property type="match status" value="1"/>
</dbReference>
<evidence type="ECO:0000313" key="12">
    <source>
        <dbReference type="Proteomes" id="UP000593892"/>
    </source>
</evidence>
<dbReference type="SUPFAM" id="SSF54427">
    <property type="entry name" value="NTF2-like"/>
    <property type="match status" value="1"/>
</dbReference>
<evidence type="ECO:0000313" key="11">
    <source>
        <dbReference type="EMBL" id="QOY88786.1"/>
    </source>
</evidence>
<dbReference type="InterPro" id="IPR011009">
    <property type="entry name" value="Kinase-like_dom_sf"/>
</dbReference>
<dbReference type="Pfam" id="PF08308">
    <property type="entry name" value="PEGA"/>
    <property type="match status" value="1"/>
</dbReference>
<name>A0A7S7NS14_PALFE</name>
<dbReference type="EMBL" id="CP063849">
    <property type="protein sequence ID" value="QOY88786.1"/>
    <property type="molecule type" value="Genomic_DNA"/>
</dbReference>
<sequence length="2460" mass="268953">MVSRPVAIKVLTESADAAMLARFRNEASAAGNLHHKNIVTIHDFGEDRGMAYIVMELLEGEDLNEAIHRKRELTLLQKMHVMSQVAEGLHCAHANGVLHRDVKPANIMLLPDLTVKIMDFGIARLVDGEGTRLTQQGYLVGSIPYMSPEQFLGAETDGLCDIFAYGVIYYELLTGKHPFSGPTAPAVMASIMNQEPRSLKEYLSECPPALAEVVHRAMAKDRSLRYQSIEECRLDAEPIMMELQYEEAVSLLSEAQGHFVSGEFNAASKILKRVLELDPGNRSARRLRENVREATRRQALKHEVDALRSKGHAELQSRRFQDAVRWFENALALDPSNSQLIALVEQARSLLEQSRRAAELITSAKKGLEHNDLTGAFKHASEAAESDPENPEAMQLLDEIRRQMQERDRGQRLKAELSRVQAMFLMQSIDEAIAALTDLSAKFPGSPEVASSMERAQVLKKEQLHRQRLQQYLDATRQLLRENRLEEALVLAEGLAKEFPDHREVVGLLGFIRDELRLKQKAEFAAATAGDAVALRKGGQYAQAVERLEDGLRQYPGEQLLLETLQATIADWSAYKRRAAVSEAVQGCQELIEKQMLAEALHLIDSSLNKFAGDESLLQLRRDAEAALAQQRRTQAIRGIEEDARSYLKGGRPGKAIPLLRHGIVRFPGEPLLLSLLEEAEQAIQALQQAEAFERMRQRLRELTSACDFEQARSVLDQGARDFPERGEAIRSLLTETAAAKRAWEREQALERELAKADSLFRRGFFEEALDVTREALAAHPGSARLRELRAKIEAGWAKHQRDQAVRQVVEEAQRQLGEDRVSEAIATLEGALARFPGDSQIQPLMATARQRLQIAQQAGEVEKIRAQATGLAARENYSEAIQLLNQAIQLYPDAAVLRETHKAVCDSQEAWRKRQAVARALEEAAALRDRGSLDQALQMVGDALHAHPQEPELLSIRAQLAEEKAQQKKSAAVKAAVGEAERLLAGGQAAAAAARLEQGCAEYPGEPELEALLAKARAAAQQRARLDQLLGKVNAQVQANDLDAAVRSLEAGVQSFPGEEQIAARLVALRADRAAQERNREIEEAVAKAGELRQSERYSEGVELLRSLPKEYASDPRLQRLERELSDGLKIQKRNEAVRAVEADAQALIRRGDFAGASQILGKAATVYAGEAALTKLLFEAQQGHRRKQELEQAVEEARALRAQGRHEEAQSQLEAWTQRWGAHPAVTEMAAEVRMEAERLRRDTAIADGEAEARSLIAKGDFEGALRVLDGLTARYPDLPALVQLRESAAASLEAKRKQAEIGRVLAGAEQEIGKGHFAEAQRILRDGLRSHSRNGEMEALLKKAAAAQAAAELQQSILMVVQDVKDLRSQGKTEDALRRANRGLKELGRQPLLVELQRIVEGEVENRRQLAEIAAAARDAEARLKAGDASSAARDLRNALQRFPANKELEALLRSAELQLAEQKRALERAEAVATAIREADENCGAGRFTDALRRLDQARQTVGADPALQAKRDDIAARIEAQRREHRRQATLAQARSTIAAGQLIPGRQALEAFVREEGNDAEVAALLAEALSRIRQAEQAATLERVRLEARTLTEREDFAGAIQALEAGLREFPGERSLTELLQRATAARQAQVLSQAIGAAIDEANRLRQKQKFTDALRRIERAVKESGPDPRLAAVQQEVSAELEQHKRAEELRKAEKAAKSLIDKGRCEEALEALARSRAQFPDEPSLASLAEIAAERSLQKAREAAAAKVNKLGQTAANVREPGKLQARLEEVRLLAAPFSADREFKLLTEAAIAQIQAALQGLEPPKAATSPPLSGPPAPATTKQPVALAAAVPAGVEESSPSEPAKAPLIAGIPRWAAAAVVVVALIGGTVAIRRMSHAGKETATEGSAAGGPKQTAIPEPPPPILELTTNLAEATVQVDNRPAGKLENGQFRLTEAAPGKHTLRISGPDGNASLSFEVHRDAMPGLANLINSNELKTVAVASFAGKIRLLCNCAGQPVAVDGKPSGVMKPPALEVASMRAGTHELKVGNGSPLVLMTHDSPSMNLFLTANRDVGTLVVETNESGADVVVGSRRYTSRGLLQLPLESKSYTVRVEKPGYDTTGQQSVELHRGEVLRLSFRLTPREANLELAGLAPNAEVLVDGRQHGLAGADGRYSGRLPSGEHTIDLRKDGFTPRQIASRFDPGSTVRFGPERTQMQEIRKPASPPPPVESPKPADPRALEAQEWASLQNTRDTSALEEFRRKFPNGPHAEEAGHRIEQVEWAGLSSTRDVAALDAFQKKYPNGRFAAEAARAVEKIEWDNLNKSNKADLESFLQKHPRGANSQQARDELAKFAGASQSKADEQAILALVSRYSAAFAAKNADQVRALWPSIPSQSLALLKTAFKNAVSIDLQLQPESAPVISGSKASVVCARSMTQRYKDGAPPAARDRVTIGFVKQGDAWSISSIQ</sequence>
<dbReference type="InterPro" id="IPR013229">
    <property type="entry name" value="PEGA"/>
</dbReference>
<keyword evidence="5 11" id="KW-0418">Kinase</keyword>
<keyword evidence="7" id="KW-0802">TPR repeat</keyword>
<accession>A0A7S7NS14</accession>
<evidence type="ECO:0000256" key="4">
    <source>
        <dbReference type="ARBA" id="ARBA00022741"/>
    </source>
</evidence>
<dbReference type="InterPro" id="IPR008271">
    <property type="entry name" value="Ser/Thr_kinase_AS"/>
</dbReference>
<dbReference type="GO" id="GO:0005524">
    <property type="term" value="F:ATP binding"/>
    <property type="evidence" value="ECO:0007669"/>
    <property type="project" value="UniProtKB-KW"/>
</dbReference>
<feature type="coiled-coil region" evidence="8">
    <location>
        <begin position="1449"/>
        <end position="1483"/>
    </location>
</feature>
<evidence type="ECO:0000256" key="8">
    <source>
        <dbReference type="SAM" id="Coils"/>
    </source>
</evidence>
<dbReference type="SUPFAM" id="SSF48452">
    <property type="entry name" value="TPR-like"/>
    <property type="match status" value="3"/>
</dbReference>
<dbReference type="Gene3D" id="3.30.200.20">
    <property type="entry name" value="Phosphorylase Kinase, domain 1"/>
    <property type="match status" value="1"/>
</dbReference>
<evidence type="ECO:0000256" key="2">
    <source>
        <dbReference type="ARBA" id="ARBA00022527"/>
    </source>
</evidence>
<dbReference type="FunFam" id="1.10.510.10:FF:000021">
    <property type="entry name" value="Serine/threonine protein kinase"/>
    <property type="match status" value="1"/>
</dbReference>
<dbReference type="InterPro" id="IPR019734">
    <property type="entry name" value="TPR_rpt"/>
</dbReference>
<feature type="coiled-coil region" evidence="8">
    <location>
        <begin position="1182"/>
        <end position="1221"/>
    </location>
</feature>
<dbReference type="PROSITE" id="PS50011">
    <property type="entry name" value="PROTEIN_KINASE_DOM"/>
    <property type="match status" value="1"/>
</dbReference>
<dbReference type="SMART" id="SM00028">
    <property type="entry name" value="TPR"/>
    <property type="match status" value="5"/>
</dbReference>
<evidence type="ECO:0000259" key="10">
    <source>
        <dbReference type="PROSITE" id="PS50011"/>
    </source>
</evidence>
<keyword evidence="6" id="KW-0067">ATP-binding</keyword>
<feature type="region of interest" description="Disordered" evidence="9">
    <location>
        <begin position="1815"/>
        <end position="1836"/>
    </location>
</feature>
<dbReference type="Pfam" id="PF00069">
    <property type="entry name" value="Pkinase"/>
    <property type="match status" value="1"/>
</dbReference>
<dbReference type="PROSITE" id="PS00108">
    <property type="entry name" value="PROTEIN_KINASE_ST"/>
    <property type="match status" value="1"/>
</dbReference>
<feature type="domain" description="Protein kinase" evidence="10">
    <location>
        <begin position="1"/>
        <end position="240"/>
    </location>
</feature>
<organism evidence="11 12">
    <name type="scientific">Paludibaculum fermentans</name>
    <dbReference type="NCBI Taxonomy" id="1473598"/>
    <lineage>
        <taxon>Bacteria</taxon>
        <taxon>Pseudomonadati</taxon>
        <taxon>Acidobacteriota</taxon>
        <taxon>Terriglobia</taxon>
        <taxon>Bryobacterales</taxon>
        <taxon>Bryobacteraceae</taxon>
        <taxon>Paludibaculum</taxon>
    </lineage>
</organism>
<dbReference type="InterPro" id="IPR000719">
    <property type="entry name" value="Prot_kinase_dom"/>
</dbReference>
<evidence type="ECO:0000256" key="1">
    <source>
        <dbReference type="ARBA" id="ARBA00012513"/>
    </source>
</evidence>
<gene>
    <name evidence="11" type="ORF">IRI77_02150</name>
</gene>
<dbReference type="KEGG" id="pfer:IRI77_02150"/>
<feature type="repeat" description="TPR" evidence="7">
    <location>
        <begin position="304"/>
        <end position="337"/>
    </location>
</feature>
<dbReference type="PANTHER" id="PTHR43671">
    <property type="entry name" value="SERINE/THREONINE-PROTEIN KINASE NEK"/>
    <property type="match status" value="1"/>
</dbReference>
<dbReference type="EC" id="2.7.11.1" evidence="1"/>
<feature type="repeat" description="TPR" evidence="7">
    <location>
        <begin position="248"/>
        <end position="281"/>
    </location>
</feature>
<evidence type="ECO:0000256" key="7">
    <source>
        <dbReference type="PROSITE-ProRule" id="PRU00339"/>
    </source>
</evidence>
<dbReference type="CDD" id="cd14014">
    <property type="entry name" value="STKc_PknB_like"/>
    <property type="match status" value="1"/>
</dbReference>
<dbReference type="InterPro" id="IPR050660">
    <property type="entry name" value="NEK_Ser/Thr_kinase"/>
</dbReference>
<dbReference type="Gene3D" id="1.10.510.10">
    <property type="entry name" value="Transferase(Phosphotransferase) domain 1"/>
    <property type="match status" value="1"/>
</dbReference>
<keyword evidence="12" id="KW-1185">Reference proteome</keyword>
<keyword evidence="4" id="KW-0547">Nucleotide-binding</keyword>
<keyword evidence="8" id="KW-0175">Coiled coil</keyword>
<evidence type="ECO:0000256" key="5">
    <source>
        <dbReference type="ARBA" id="ARBA00022777"/>
    </source>
</evidence>
<keyword evidence="2" id="KW-0723">Serine/threonine-protein kinase</keyword>
<evidence type="ECO:0000256" key="3">
    <source>
        <dbReference type="ARBA" id="ARBA00022679"/>
    </source>
</evidence>
<dbReference type="GO" id="GO:0004674">
    <property type="term" value="F:protein serine/threonine kinase activity"/>
    <property type="evidence" value="ECO:0007669"/>
    <property type="project" value="UniProtKB-KW"/>
</dbReference>
<dbReference type="Gene3D" id="3.10.450.50">
    <property type="match status" value="1"/>
</dbReference>
<dbReference type="PANTHER" id="PTHR43671:SF13">
    <property type="entry name" value="SERINE_THREONINE-PROTEIN KINASE NEK2"/>
    <property type="match status" value="1"/>
</dbReference>
<proteinExistence type="predicted"/>
<dbReference type="SMART" id="SM00220">
    <property type="entry name" value="S_TKc"/>
    <property type="match status" value="1"/>
</dbReference>
<keyword evidence="3" id="KW-0808">Transferase</keyword>
<evidence type="ECO:0000256" key="6">
    <source>
        <dbReference type="ARBA" id="ARBA00022840"/>
    </source>
</evidence>
<dbReference type="PROSITE" id="PS50005">
    <property type="entry name" value="TPR"/>
    <property type="match status" value="2"/>
</dbReference>
<evidence type="ECO:0000256" key="9">
    <source>
        <dbReference type="SAM" id="MobiDB-lite"/>
    </source>
</evidence>
<feature type="region of interest" description="Disordered" evidence="9">
    <location>
        <begin position="2187"/>
        <end position="2228"/>
    </location>
</feature>
<dbReference type="Proteomes" id="UP000593892">
    <property type="component" value="Chromosome"/>
</dbReference>
<dbReference type="InterPro" id="IPR032710">
    <property type="entry name" value="NTF2-like_dom_sf"/>
</dbReference>
<protein>
    <recommendedName>
        <fullName evidence="1">non-specific serine/threonine protein kinase</fullName>
        <ecNumber evidence="1">2.7.11.1</ecNumber>
    </recommendedName>
</protein>